<dbReference type="Proteomes" id="UP000796880">
    <property type="component" value="Unassembled WGS sequence"/>
</dbReference>
<organism evidence="1 2">
    <name type="scientific">Rhamnella rubrinervis</name>
    <dbReference type="NCBI Taxonomy" id="2594499"/>
    <lineage>
        <taxon>Eukaryota</taxon>
        <taxon>Viridiplantae</taxon>
        <taxon>Streptophyta</taxon>
        <taxon>Embryophyta</taxon>
        <taxon>Tracheophyta</taxon>
        <taxon>Spermatophyta</taxon>
        <taxon>Magnoliopsida</taxon>
        <taxon>eudicotyledons</taxon>
        <taxon>Gunneridae</taxon>
        <taxon>Pentapetalae</taxon>
        <taxon>rosids</taxon>
        <taxon>fabids</taxon>
        <taxon>Rosales</taxon>
        <taxon>Rhamnaceae</taxon>
        <taxon>rhamnoid group</taxon>
        <taxon>Rhamneae</taxon>
        <taxon>Rhamnella</taxon>
    </lineage>
</organism>
<accession>A0A8K0H6Q1</accession>
<reference evidence="1" key="1">
    <citation type="submission" date="2020-03" db="EMBL/GenBank/DDBJ databases">
        <title>A high-quality chromosome-level genome assembly of a woody plant with both climbing and erect habits, Rhamnella rubrinervis.</title>
        <authorList>
            <person name="Lu Z."/>
            <person name="Yang Y."/>
            <person name="Zhu X."/>
            <person name="Sun Y."/>
        </authorList>
    </citation>
    <scope>NUCLEOTIDE SEQUENCE</scope>
    <source>
        <strain evidence="1">BYM</strain>
        <tissue evidence="1">Leaf</tissue>
    </source>
</reference>
<keyword evidence="2" id="KW-1185">Reference proteome</keyword>
<dbReference type="EMBL" id="VOIH02000005">
    <property type="protein sequence ID" value="KAF3446817.1"/>
    <property type="molecule type" value="Genomic_DNA"/>
</dbReference>
<protein>
    <submittedName>
        <fullName evidence="1">Uncharacterized protein</fullName>
    </submittedName>
</protein>
<sequence length="121" mass="13255">MATLLISLYTRSSKLGFGSSRTSLLPGFTNSSSAFVAKPCVTFVVPNRSPPGYTDKPLPASALIDRAGEARRGWMSERLKESVLKTEVLIGIPEVRIPLHPRSHKFSLALSIDKNESDRLD</sequence>
<name>A0A8K0H6Q1_9ROSA</name>
<dbReference type="OrthoDB" id="1750419at2759"/>
<proteinExistence type="predicted"/>
<gene>
    <name evidence="1" type="ORF">FNV43_RR11997</name>
</gene>
<dbReference type="AlphaFoldDB" id="A0A8K0H6Q1"/>
<evidence type="ECO:0000313" key="2">
    <source>
        <dbReference type="Proteomes" id="UP000796880"/>
    </source>
</evidence>
<comment type="caution">
    <text evidence="1">The sequence shown here is derived from an EMBL/GenBank/DDBJ whole genome shotgun (WGS) entry which is preliminary data.</text>
</comment>
<evidence type="ECO:0000313" key="1">
    <source>
        <dbReference type="EMBL" id="KAF3446817.1"/>
    </source>
</evidence>